<evidence type="ECO:0000256" key="2">
    <source>
        <dbReference type="ARBA" id="ARBA00023136"/>
    </source>
</evidence>
<dbReference type="RefSeq" id="WP_177157610.1">
    <property type="nucleotide sequence ID" value="NZ_JABCJE010000003.1"/>
</dbReference>
<dbReference type="Gene3D" id="3.30.1450.10">
    <property type="match status" value="1"/>
</dbReference>
<keyword evidence="2" id="KW-0472">Membrane</keyword>
<dbReference type="Pfam" id="PF04355">
    <property type="entry name" value="BamE"/>
    <property type="match status" value="1"/>
</dbReference>
<protein>
    <submittedName>
        <fullName evidence="5">Outer membrane protein assembly factor BamE</fullName>
    </submittedName>
</protein>
<gene>
    <name evidence="5" type="ORF">HJ536_10150</name>
</gene>
<dbReference type="InterPro" id="IPR007450">
    <property type="entry name" value="BamE_dom"/>
</dbReference>
<feature type="chain" id="PRO_5033042502" evidence="3">
    <location>
        <begin position="21"/>
        <end position="151"/>
    </location>
</feature>
<evidence type="ECO:0000256" key="3">
    <source>
        <dbReference type="SAM" id="SignalP"/>
    </source>
</evidence>
<evidence type="ECO:0000256" key="1">
    <source>
        <dbReference type="ARBA" id="ARBA00022729"/>
    </source>
</evidence>
<dbReference type="InterPro" id="IPR037873">
    <property type="entry name" value="BamE-like"/>
</dbReference>
<sequence>MRAGKWIGRATCLAAVIAVAGCVAQYRLHGYTPSDEDLAAITVGVDTRDTVAEVIGTPATSGVMRNDAYYYVSKNVRSYGMKQPETIDRQIVAIRFDEAGVVTNIERYTLQDGRVVPLSRRVTGSNVDDVPFLTKLFGNVGGLDLSQAFSE</sequence>
<dbReference type="PROSITE" id="PS51257">
    <property type="entry name" value="PROKAR_LIPOPROTEIN"/>
    <property type="match status" value="1"/>
</dbReference>
<dbReference type="GO" id="GO:0019867">
    <property type="term" value="C:outer membrane"/>
    <property type="evidence" value="ECO:0007669"/>
    <property type="project" value="InterPro"/>
</dbReference>
<feature type="domain" description="Outer membrane protein assembly factor BamE" evidence="4">
    <location>
        <begin position="30"/>
        <end position="105"/>
    </location>
</feature>
<reference evidence="5 6" key="1">
    <citation type="submission" date="2020-04" db="EMBL/GenBank/DDBJ databases">
        <title>Donghicola sp., a member of the Rhodobacteraceae family isolated from mangrove forest in Thailand.</title>
        <authorList>
            <person name="Charoenyingcharoen P."/>
            <person name="Yukphan P."/>
        </authorList>
    </citation>
    <scope>NUCLEOTIDE SEQUENCE [LARGE SCALE GENOMIC DNA]</scope>
    <source>
        <strain evidence="5 6">B5-SW-15</strain>
    </source>
</reference>
<evidence type="ECO:0000313" key="5">
    <source>
        <dbReference type="EMBL" id="NVO23716.1"/>
    </source>
</evidence>
<dbReference type="Proteomes" id="UP000592216">
    <property type="component" value="Unassembled WGS sequence"/>
</dbReference>
<name>A0A850Q3N9_9RHOB</name>
<keyword evidence="1 3" id="KW-0732">Signal</keyword>
<organism evidence="5 6">
    <name type="scientific">Donghicola mangrovi</name>
    <dbReference type="NCBI Taxonomy" id="2729614"/>
    <lineage>
        <taxon>Bacteria</taxon>
        <taxon>Pseudomonadati</taxon>
        <taxon>Pseudomonadota</taxon>
        <taxon>Alphaproteobacteria</taxon>
        <taxon>Rhodobacterales</taxon>
        <taxon>Roseobacteraceae</taxon>
        <taxon>Donghicola</taxon>
    </lineage>
</organism>
<evidence type="ECO:0000313" key="6">
    <source>
        <dbReference type="Proteomes" id="UP000592216"/>
    </source>
</evidence>
<evidence type="ECO:0000259" key="4">
    <source>
        <dbReference type="Pfam" id="PF04355"/>
    </source>
</evidence>
<accession>A0A850Q3N9</accession>
<dbReference type="EMBL" id="JABCJE010000003">
    <property type="protein sequence ID" value="NVO23716.1"/>
    <property type="molecule type" value="Genomic_DNA"/>
</dbReference>
<comment type="caution">
    <text evidence="5">The sequence shown here is derived from an EMBL/GenBank/DDBJ whole genome shotgun (WGS) entry which is preliminary data.</text>
</comment>
<feature type="signal peptide" evidence="3">
    <location>
        <begin position="1"/>
        <end position="20"/>
    </location>
</feature>
<dbReference type="AlphaFoldDB" id="A0A850Q3N9"/>
<proteinExistence type="predicted"/>